<dbReference type="OrthoDB" id="257751at2"/>
<dbReference type="NCBIfam" id="TIGR00749">
    <property type="entry name" value="glk"/>
    <property type="match status" value="1"/>
</dbReference>
<dbReference type="PROSITE" id="PS51071">
    <property type="entry name" value="HTH_RPIR"/>
    <property type="match status" value="1"/>
</dbReference>
<feature type="transmembrane region" description="Helical" evidence="11">
    <location>
        <begin position="256"/>
        <end position="281"/>
    </location>
</feature>
<dbReference type="HAMAP" id="MF_00524">
    <property type="entry name" value="Glucokinase"/>
    <property type="match status" value="1"/>
</dbReference>
<evidence type="ECO:0000313" key="15">
    <source>
        <dbReference type="Proteomes" id="UP000054870"/>
    </source>
</evidence>
<dbReference type="Pfam" id="PF01418">
    <property type="entry name" value="HTH_6"/>
    <property type="match status" value="1"/>
</dbReference>
<keyword evidence="11" id="KW-0472">Membrane</keyword>
<dbReference type="GO" id="GO:0005536">
    <property type="term" value="F:D-glucose binding"/>
    <property type="evidence" value="ECO:0007669"/>
    <property type="project" value="InterPro"/>
</dbReference>
<dbReference type="InterPro" id="IPR035472">
    <property type="entry name" value="RpiR-like_SIS"/>
</dbReference>
<evidence type="ECO:0000256" key="3">
    <source>
        <dbReference type="ARBA" id="ARBA00022777"/>
    </source>
</evidence>
<comment type="catalytic activity">
    <reaction evidence="9 10">
        <text>D-glucose + ATP = D-glucose 6-phosphate + ADP + H(+)</text>
        <dbReference type="Rhea" id="RHEA:17825"/>
        <dbReference type="ChEBI" id="CHEBI:4167"/>
        <dbReference type="ChEBI" id="CHEBI:15378"/>
        <dbReference type="ChEBI" id="CHEBI:30616"/>
        <dbReference type="ChEBI" id="CHEBI:61548"/>
        <dbReference type="ChEBI" id="CHEBI:456216"/>
        <dbReference type="EC" id="2.7.1.2"/>
    </reaction>
</comment>
<sequence>MSTGVHKAAAQHADGPRLLADIGGTNARFALETAPGEVGHIRVYPGADYPGIAEVMQQYLKDTKVGRVNHAAIAIANPVDGDHVKMTNHDWSFSIEATRRALGFDTLLVVNDFTALAMALPGLTDAQREQVGGGSRRQNSVIGLLGPGTGLGVSGLIPADDRWIALGSEGGHATFSPFDEREDLVMRYARRKFPHVSFERVCAGQGLELIYRALAERDSVTVADDFTAAEVTQRALQGEALALETVNCFCAILGTFAGNIAVTLGALGGIFIGGGIVLKLGELFHKSPFRQRFEAKGRFQQYLSGIPTYIITAEYPAFLGVSAILSEQLSNRANSGSSAVFERIRQMRDALTPAERRVADIALNHPRSIINDPIIDIARKADVSQPTVIRFCRSLGCQGLSDFKLKLATGLTGTIPVSHSQVHLGDTATDFGAKVLDNTVSAILQLREHLNFENVERAIDILNGARRIEFYGLGNSNIVAQDAHYKFFRFGIPTIAYGDLYMQAASAALLGKGDVIVAVSKSGRAPELLRVLEVAMQQGATVIAITSSNTPLAKRATVALETDHIEIRESQLSMISRILHLVIIDILAVGVAIRRAAPKPGAKISETVAKARQSSDDDAAAVLDWLSHGASGMARD</sequence>
<dbReference type="GO" id="GO:0003700">
    <property type="term" value="F:DNA-binding transcription factor activity"/>
    <property type="evidence" value="ECO:0007669"/>
    <property type="project" value="InterPro"/>
</dbReference>
<evidence type="ECO:0000256" key="2">
    <source>
        <dbReference type="ARBA" id="ARBA00022679"/>
    </source>
</evidence>
<feature type="domain" description="SIS" evidence="13">
    <location>
        <begin position="458"/>
        <end position="597"/>
    </location>
</feature>
<name>A0A158APR0_9BURK</name>
<dbReference type="GO" id="GO:0005524">
    <property type="term" value="F:ATP binding"/>
    <property type="evidence" value="ECO:0007669"/>
    <property type="project" value="UniProtKB-UniRule"/>
</dbReference>
<dbReference type="InterPro" id="IPR050201">
    <property type="entry name" value="Bacterial_glucokinase"/>
</dbReference>
<dbReference type="RefSeq" id="WP_061124375.1">
    <property type="nucleotide sequence ID" value="NZ_FCOF02000009.1"/>
</dbReference>
<dbReference type="InterPro" id="IPR036388">
    <property type="entry name" value="WH-like_DNA-bd_sf"/>
</dbReference>
<evidence type="ECO:0000256" key="7">
    <source>
        <dbReference type="ARBA" id="ARBA00023163"/>
    </source>
</evidence>
<feature type="transmembrane region" description="Helical" evidence="11">
    <location>
        <begin position="302"/>
        <end position="325"/>
    </location>
</feature>
<keyword evidence="10" id="KW-0067">ATP-binding</keyword>
<evidence type="ECO:0000256" key="5">
    <source>
        <dbReference type="ARBA" id="ARBA00023125"/>
    </source>
</evidence>
<evidence type="ECO:0000256" key="1">
    <source>
        <dbReference type="ARBA" id="ARBA00007693"/>
    </source>
</evidence>
<evidence type="ECO:0000256" key="4">
    <source>
        <dbReference type="ARBA" id="ARBA00023015"/>
    </source>
</evidence>
<proteinExistence type="inferred from homology"/>
<dbReference type="GO" id="GO:0006096">
    <property type="term" value="P:glycolytic process"/>
    <property type="evidence" value="ECO:0007669"/>
    <property type="project" value="UniProtKB-UniRule"/>
</dbReference>
<dbReference type="InterPro" id="IPR003836">
    <property type="entry name" value="Glucokinase"/>
</dbReference>
<accession>A0A158APR0</accession>
<keyword evidence="6 10" id="KW-0324">Glycolysis</keyword>
<keyword evidence="15" id="KW-1185">Reference proteome</keyword>
<keyword evidence="8" id="KW-0511">Multifunctional enzyme</keyword>
<dbReference type="CDD" id="cd05013">
    <property type="entry name" value="SIS_RpiR"/>
    <property type="match status" value="1"/>
</dbReference>
<dbReference type="Pfam" id="PF02685">
    <property type="entry name" value="Glucokinase"/>
    <property type="match status" value="1"/>
</dbReference>
<reference evidence="14" key="1">
    <citation type="submission" date="2016-01" db="EMBL/GenBank/DDBJ databases">
        <authorList>
            <person name="Peeters C."/>
        </authorList>
    </citation>
    <scope>NUCLEOTIDE SEQUENCE [LARGE SCALE GENOMIC DNA]</scope>
    <source>
        <strain evidence="14">LMG 29318</strain>
    </source>
</reference>
<dbReference type="InterPro" id="IPR046348">
    <property type="entry name" value="SIS_dom_sf"/>
</dbReference>
<dbReference type="SUPFAM" id="SSF46689">
    <property type="entry name" value="Homeodomain-like"/>
    <property type="match status" value="1"/>
</dbReference>
<dbReference type="SUPFAM" id="SSF53067">
    <property type="entry name" value="Actin-like ATPase domain"/>
    <property type="match status" value="1"/>
</dbReference>
<dbReference type="AlphaFoldDB" id="A0A158APR0"/>
<feature type="binding site" evidence="10">
    <location>
        <begin position="20"/>
        <end position="25"/>
    </location>
    <ligand>
        <name>ATP</name>
        <dbReference type="ChEBI" id="CHEBI:30616"/>
    </ligand>
</feature>
<keyword evidence="2 10" id="KW-0808">Transferase</keyword>
<protein>
    <recommendedName>
        <fullName evidence="10">Glucokinase</fullName>
        <ecNumber evidence="10">2.7.1.2</ecNumber>
    </recommendedName>
    <alternativeName>
        <fullName evidence="10">Glucose kinase</fullName>
    </alternativeName>
</protein>
<comment type="subcellular location">
    <subcellularLocation>
        <location evidence="10">Cytoplasm</location>
    </subcellularLocation>
</comment>
<dbReference type="CDD" id="cd24008">
    <property type="entry name" value="ASKHA_NBD_GLK"/>
    <property type="match status" value="1"/>
</dbReference>
<dbReference type="PROSITE" id="PS00356">
    <property type="entry name" value="HTH_LACI_1"/>
    <property type="match status" value="1"/>
</dbReference>
<dbReference type="InterPro" id="IPR043129">
    <property type="entry name" value="ATPase_NBD"/>
</dbReference>
<dbReference type="InterPro" id="IPR000281">
    <property type="entry name" value="HTH_RpiR"/>
</dbReference>
<feature type="domain" description="HTH rpiR-type" evidence="12">
    <location>
        <begin position="338"/>
        <end position="414"/>
    </location>
</feature>
<dbReference type="Gene3D" id="3.40.50.10490">
    <property type="entry name" value="Glucose-6-phosphate isomerase like protein, domain 1"/>
    <property type="match status" value="1"/>
</dbReference>
<dbReference type="PANTHER" id="PTHR47690:SF1">
    <property type="entry name" value="GLUCOKINASE"/>
    <property type="match status" value="1"/>
</dbReference>
<keyword evidence="5" id="KW-0238">DNA-binding</keyword>
<dbReference type="NCBIfam" id="NF001416">
    <property type="entry name" value="PRK00292.1-3"/>
    <property type="match status" value="1"/>
</dbReference>
<evidence type="ECO:0000259" key="13">
    <source>
        <dbReference type="PROSITE" id="PS51464"/>
    </source>
</evidence>
<keyword evidence="11" id="KW-1133">Transmembrane helix</keyword>
<dbReference type="GO" id="GO:0005829">
    <property type="term" value="C:cytosol"/>
    <property type="evidence" value="ECO:0007669"/>
    <property type="project" value="TreeGrafter"/>
</dbReference>
<dbReference type="EC" id="2.7.1.2" evidence="10"/>
<keyword evidence="3 10" id="KW-0418">Kinase</keyword>
<gene>
    <name evidence="10" type="primary">glk</name>
    <name evidence="14" type="ORF">AWB75_02464</name>
</gene>
<keyword evidence="7" id="KW-0804">Transcription</keyword>
<dbReference type="EMBL" id="FCOF02000009">
    <property type="protein sequence ID" value="SAK59719.1"/>
    <property type="molecule type" value="Genomic_DNA"/>
</dbReference>
<dbReference type="NCBIfam" id="NF010701">
    <property type="entry name" value="PRK14101.1"/>
    <property type="match status" value="1"/>
</dbReference>
<evidence type="ECO:0000313" key="14">
    <source>
        <dbReference type="EMBL" id="SAK59719.1"/>
    </source>
</evidence>
<dbReference type="SUPFAM" id="SSF53697">
    <property type="entry name" value="SIS domain"/>
    <property type="match status" value="1"/>
</dbReference>
<dbReference type="InterPro" id="IPR001347">
    <property type="entry name" value="SIS_dom"/>
</dbReference>
<comment type="similarity">
    <text evidence="1">In the N-terminal section; belongs to the bacterial glucokinase family.</text>
</comment>
<evidence type="ECO:0000256" key="9">
    <source>
        <dbReference type="ARBA" id="ARBA00049060"/>
    </source>
</evidence>
<dbReference type="Pfam" id="PF01380">
    <property type="entry name" value="SIS"/>
    <property type="match status" value="1"/>
</dbReference>
<dbReference type="PROSITE" id="PS51464">
    <property type="entry name" value="SIS"/>
    <property type="match status" value="1"/>
</dbReference>
<keyword evidence="11" id="KW-0812">Transmembrane</keyword>
<evidence type="ECO:0000256" key="10">
    <source>
        <dbReference type="HAMAP-Rule" id="MF_00524"/>
    </source>
</evidence>
<evidence type="ECO:0000256" key="8">
    <source>
        <dbReference type="ARBA" id="ARBA00023268"/>
    </source>
</evidence>
<comment type="similarity">
    <text evidence="10">Belongs to the bacterial glucokinase family.</text>
</comment>
<keyword evidence="4" id="KW-0805">Transcription regulation</keyword>
<dbReference type="InterPro" id="IPR009057">
    <property type="entry name" value="Homeodomain-like_sf"/>
</dbReference>
<evidence type="ECO:0000259" key="12">
    <source>
        <dbReference type="PROSITE" id="PS51071"/>
    </source>
</evidence>
<organism evidence="14 15">
    <name type="scientific">Caballeronia catudaia</name>
    <dbReference type="NCBI Taxonomy" id="1777136"/>
    <lineage>
        <taxon>Bacteria</taxon>
        <taxon>Pseudomonadati</taxon>
        <taxon>Pseudomonadota</taxon>
        <taxon>Betaproteobacteria</taxon>
        <taxon>Burkholderiales</taxon>
        <taxon>Burkholderiaceae</taxon>
        <taxon>Caballeronia</taxon>
    </lineage>
</organism>
<dbReference type="Gene3D" id="3.30.420.40">
    <property type="match status" value="1"/>
</dbReference>
<evidence type="ECO:0000256" key="6">
    <source>
        <dbReference type="ARBA" id="ARBA00023152"/>
    </source>
</evidence>
<dbReference type="GO" id="GO:0003677">
    <property type="term" value="F:DNA binding"/>
    <property type="evidence" value="ECO:0007669"/>
    <property type="project" value="UniProtKB-KW"/>
</dbReference>
<keyword evidence="10" id="KW-0547">Nucleotide-binding</keyword>
<comment type="caution">
    <text evidence="14">The sequence shown here is derived from an EMBL/GenBank/DDBJ whole genome shotgun (WGS) entry which is preliminary data.</text>
</comment>
<dbReference type="PANTHER" id="PTHR47690">
    <property type="entry name" value="GLUCOKINASE"/>
    <property type="match status" value="1"/>
</dbReference>
<dbReference type="Proteomes" id="UP000054870">
    <property type="component" value="Unassembled WGS sequence"/>
</dbReference>
<evidence type="ECO:0000256" key="11">
    <source>
        <dbReference type="SAM" id="Phobius"/>
    </source>
</evidence>
<dbReference type="Gene3D" id="1.10.10.10">
    <property type="entry name" value="Winged helix-like DNA-binding domain superfamily/Winged helix DNA-binding domain"/>
    <property type="match status" value="1"/>
</dbReference>
<keyword evidence="10" id="KW-0963">Cytoplasm</keyword>
<dbReference type="Gene3D" id="3.40.367.20">
    <property type="match status" value="1"/>
</dbReference>
<dbReference type="GO" id="GO:0004340">
    <property type="term" value="F:glucokinase activity"/>
    <property type="evidence" value="ECO:0007669"/>
    <property type="project" value="UniProtKB-UniRule"/>
</dbReference>